<evidence type="ECO:0000259" key="2">
    <source>
        <dbReference type="Pfam" id="PF03205"/>
    </source>
</evidence>
<dbReference type="SUPFAM" id="SSF52540">
    <property type="entry name" value="P-loop containing nucleoside triphosphate hydrolases"/>
    <property type="match status" value="1"/>
</dbReference>
<organism evidence="3 4">
    <name type="scientific">Massilia varians</name>
    <dbReference type="NCBI Taxonomy" id="457921"/>
    <lineage>
        <taxon>Bacteria</taxon>
        <taxon>Pseudomonadati</taxon>
        <taxon>Pseudomonadota</taxon>
        <taxon>Betaproteobacteria</taxon>
        <taxon>Burkholderiales</taxon>
        <taxon>Oxalobacteraceae</taxon>
        <taxon>Telluria group</taxon>
        <taxon>Massilia</taxon>
    </lineage>
</organism>
<evidence type="ECO:0000313" key="3">
    <source>
        <dbReference type="EMBL" id="BDT58049.1"/>
    </source>
</evidence>
<dbReference type="PANTHER" id="PTHR40072:SF1">
    <property type="entry name" value="MOLYBDOPTERIN-GUANINE DINUCLEOTIDE BIOSYNTHESIS ADAPTER PROTEIN"/>
    <property type="match status" value="1"/>
</dbReference>
<dbReference type="CDD" id="cd03116">
    <property type="entry name" value="MobB"/>
    <property type="match status" value="1"/>
</dbReference>
<dbReference type="NCBIfam" id="TIGR00176">
    <property type="entry name" value="mobB"/>
    <property type="match status" value="1"/>
</dbReference>
<proteinExistence type="predicted"/>
<dbReference type="InterPro" id="IPR027417">
    <property type="entry name" value="P-loop_NTPase"/>
</dbReference>
<dbReference type="InterPro" id="IPR052539">
    <property type="entry name" value="MGD_biosynthesis_adapter"/>
</dbReference>
<dbReference type="EMBL" id="AP026966">
    <property type="protein sequence ID" value="BDT58049.1"/>
    <property type="molecule type" value="Genomic_DNA"/>
</dbReference>
<name>A0ABM8C4B4_9BURK</name>
<sequence>MLGVVGWSGSGKTSLLEVLIARLAGRGLRINVVKHSHHDVELEPPRKDSARLRMAGAAEVMLASPYRVAILRELRAGPEPALAEHLARLAPADLTLVEGYKWERMPKLEVFRPSLGRPALYPDDPDILAVASDGPQPQGPSGEGGPAWLDLNDPDQVLAWLDTWLRPRA</sequence>
<feature type="region of interest" description="Disordered" evidence="1">
    <location>
        <begin position="131"/>
        <end position="151"/>
    </location>
</feature>
<dbReference type="Gene3D" id="3.40.50.300">
    <property type="entry name" value="P-loop containing nucleotide triphosphate hydrolases"/>
    <property type="match status" value="1"/>
</dbReference>
<gene>
    <name evidence="3" type="ORF">MasN3_15430</name>
</gene>
<accession>A0ABM8C4B4</accession>
<reference evidence="3" key="1">
    <citation type="submission" date="2022-11" db="EMBL/GenBank/DDBJ databases">
        <title>Isolation and characterization of PLA-degrading bacterium Massilia sp. from Antarctic soil.</title>
        <authorList>
            <person name="Sato K."/>
            <person name="Gomez-Fuentes C."/>
            <person name="Ahmad S.A."/>
            <person name="Zulkharnain A."/>
        </authorList>
    </citation>
    <scope>NUCLEOTIDE SEQUENCE</scope>
    <source>
        <strain evidence="3">N-3</strain>
    </source>
</reference>
<protein>
    <submittedName>
        <fullName evidence="3">Molybdopterin-guanine dinucleotide biosynthesis protein MobB</fullName>
    </submittedName>
</protein>
<feature type="domain" description="Molybdopterin-guanine dinucleotide biosynthesis protein B (MobB)" evidence="2">
    <location>
        <begin position="1"/>
        <end position="133"/>
    </location>
</feature>
<evidence type="ECO:0000313" key="4">
    <source>
        <dbReference type="Proteomes" id="UP001163336"/>
    </source>
</evidence>
<dbReference type="PANTHER" id="PTHR40072">
    <property type="entry name" value="MOLYBDOPTERIN-GUANINE DINUCLEOTIDE BIOSYNTHESIS ADAPTER PROTEIN-RELATED"/>
    <property type="match status" value="1"/>
</dbReference>
<keyword evidence="4" id="KW-1185">Reference proteome</keyword>
<dbReference type="InterPro" id="IPR004435">
    <property type="entry name" value="MobB_dom"/>
</dbReference>
<dbReference type="Pfam" id="PF03205">
    <property type="entry name" value="MobB"/>
    <property type="match status" value="1"/>
</dbReference>
<evidence type="ECO:0000256" key="1">
    <source>
        <dbReference type="SAM" id="MobiDB-lite"/>
    </source>
</evidence>
<dbReference type="Proteomes" id="UP001163336">
    <property type="component" value="Chromosome"/>
</dbReference>